<dbReference type="OMA" id="KWEWHLK"/>
<dbReference type="Proteomes" id="UP000008711">
    <property type="component" value="Unassembled WGS sequence"/>
</dbReference>
<feature type="compositionally biased region" description="Low complexity" evidence="1">
    <location>
        <begin position="220"/>
        <end position="231"/>
    </location>
</feature>
<evidence type="ECO:0000256" key="1">
    <source>
        <dbReference type="SAM" id="MobiDB-lite"/>
    </source>
</evidence>
<proteinExistence type="predicted"/>
<feature type="region of interest" description="Disordered" evidence="1">
    <location>
        <begin position="205"/>
        <end position="236"/>
    </location>
</feature>
<dbReference type="PhylomeDB" id="B3NSZ3"/>
<keyword evidence="3" id="KW-1185">Reference proteome</keyword>
<gene>
    <name evidence="2" type="primary">Dere\GG18802</name>
    <name evidence="2" type="synonym">dere_GLEANR_3606</name>
    <name evidence="2" type="synonym">GG18802</name>
    <name evidence="2" type="ORF">Dere_GG18802</name>
</gene>
<feature type="compositionally biased region" description="Polar residues" evidence="1">
    <location>
        <begin position="205"/>
        <end position="219"/>
    </location>
</feature>
<reference evidence="2 3" key="1">
    <citation type="journal article" date="2007" name="Nature">
        <title>Evolution of genes and genomes on the Drosophila phylogeny.</title>
        <authorList>
            <consortium name="Drosophila 12 Genomes Consortium"/>
            <person name="Clark A.G."/>
            <person name="Eisen M.B."/>
            <person name="Smith D.R."/>
            <person name="Bergman C.M."/>
            <person name="Oliver B."/>
            <person name="Markow T.A."/>
            <person name="Kaufman T.C."/>
            <person name="Kellis M."/>
            <person name="Gelbart W."/>
            <person name="Iyer V.N."/>
            <person name="Pollard D.A."/>
            <person name="Sackton T.B."/>
            <person name="Larracuente A.M."/>
            <person name="Singh N.D."/>
            <person name="Abad J.P."/>
            <person name="Abt D.N."/>
            <person name="Adryan B."/>
            <person name="Aguade M."/>
            <person name="Akashi H."/>
            <person name="Anderson W.W."/>
            <person name="Aquadro C.F."/>
            <person name="Ardell D.H."/>
            <person name="Arguello R."/>
            <person name="Artieri C.G."/>
            <person name="Barbash D.A."/>
            <person name="Barker D."/>
            <person name="Barsanti P."/>
            <person name="Batterham P."/>
            <person name="Batzoglou S."/>
            <person name="Begun D."/>
            <person name="Bhutkar A."/>
            <person name="Blanco E."/>
            <person name="Bosak S.A."/>
            <person name="Bradley R.K."/>
            <person name="Brand A.D."/>
            <person name="Brent M.R."/>
            <person name="Brooks A.N."/>
            <person name="Brown R.H."/>
            <person name="Butlin R.K."/>
            <person name="Caggese C."/>
            <person name="Calvi B.R."/>
            <person name="Bernardo de Carvalho A."/>
            <person name="Caspi A."/>
            <person name="Castrezana S."/>
            <person name="Celniker S.E."/>
            <person name="Chang J.L."/>
            <person name="Chapple C."/>
            <person name="Chatterji S."/>
            <person name="Chinwalla A."/>
            <person name="Civetta A."/>
            <person name="Clifton S.W."/>
            <person name="Comeron J.M."/>
            <person name="Costello J.C."/>
            <person name="Coyne J.A."/>
            <person name="Daub J."/>
            <person name="David R.G."/>
            <person name="Delcher A.L."/>
            <person name="Delehaunty K."/>
            <person name="Do C.B."/>
            <person name="Ebling H."/>
            <person name="Edwards K."/>
            <person name="Eickbush T."/>
            <person name="Evans J.D."/>
            <person name="Filipski A."/>
            <person name="Findeiss S."/>
            <person name="Freyhult E."/>
            <person name="Fulton L."/>
            <person name="Fulton R."/>
            <person name="Garcia A.C."/>
            <person name="Gardiner A."/>
            <person name="Garfield D.A."/>
            <person name="Garvin B.E."/>
            <person name="Gibson G."/>
            <person name="Gilbert D."/>
            <person name="Gnerre S."/>
            <person name="Godfrey J."/>
            <person name="Good R."/>
            <person name="Gotea V."/>
            <person name="Gravely B."/>
            <person name="Greenberg A.J."/>
            <person name="Griffiths-Jones S."/>
            <person name="Gross S."/>
            <person name="Guigo R."/>
            <person name="Gustafson E.A."/>
            <person name="Haerty W."/>
            <person name="Hahn M.W."/>
            <person name="Halligan D.L."/>
            <person name="Halpern A.L."/>
            <person name="Halter G.M."/>
            <person name="Han M.V."/>
            <person name="Heger A."/>
            <person name="Hillier L."/>
            <person name="Hinrichs A.S."/>
            <person name="Holmes I."/>
            <person name="Hoskins R.A."/>
            <person name="Hubisz M.J."/>
            <person name="Hultmark D."/>
            <person name="Huntley M.A."/>
            <person name="Jaffe D.B."/>
            <person name="Jagadeeshan S."/>
            <person name="Jeck W.R."/>
            <person name="Johnson J."/>
            <person name="Jones C.D."/>
            <person name="Jordan W.C."/>
            <person name="Karpen G.H."/>
            <person name="Kataoka E."/>
            <person name="Keightley P.D."/>
            <person name="Kheradpour P."/>
            <person name="Kirkness E.F."/>
            <person name="Koerich L.B."/>
            <person name="Kristiansen K."/>
            <person name="Kudrna D."/>
            <person name="Kulathinal R.J."/>
            <person name="Kumar S."/>
            <person name="Kwok R."/>
            <person name="Lander E."/>
            <person name="Langley C.H."/>
            <person name="Lapoint R."/>
            <person name="Lazzaro B.P."/>
            <person name="Lee S.J."/>
            <person name="Levesque L."/>
            <person name="Li R."/>
            <person name="Lin C.F."/>
            <person name="Lin M.F."/>
            <person name="Lindblad-Toh K."/>
            <person name="Llopart A."/>
            <person name="Long M."/>
            <person name="Low L."/>
            <person name="Lozovsky E."/>
            <person name="Lu J."/>
            <person name="Luo M."/>
            <person name="Machado C.A."/>
            <person name="Makalowski W."/>
            <person name="Marzo M."/>
            <person name="Matsuda M."/>
            <person name="Matzkin L."/>
            <person name="McAllister B."/>
            <person name="McBride C.S."/>
            <person name="McKernan B."/>
            <person name="McKernan K."/>
            <person name="Mendez-Lago M."/>
            <person name="Minx P."/>
            <person name="Mollenhauer M.U."/>
            <person name="Montooth K."/>
            <person name="Mount S.M."/>
            <person name="Mu X."/>
            <person name="Myers E."/>
            <person name="Negre B."/>
            <person name="Newfeld S."/>
            <person name="Nielsen R."/>
            <person name="Noor M.A."/>
            <person name="O'Grady P."/>
            <person name="Pachter L."/>
            <person name="Papaceit M."/>
            <person name="Parisi M.J."/>
            <person name="Parisi M."/>
            <person name="Parts L."/>
            <person name="Pedersen J.S."/>
            <person name="Pesole G."/>
            <person name="Phillippy A.M."/>
            <person name="Ponting C.P."/>
            <person name="Pop M."/>
            <person name="Porcelli D."/>
            <person name="Powell J.R."/>
            <person name="Prohaska S."/>
            <person name="Pruitt K."/>
            <person name="Puig M."/>
            <person name="Quesneville H."/>
            <person name="Ram K.R."/>
            <person name="Rand D."/>
            <person name="Rasmussen M.D."/>
            <person name="Reed L.K."/>
            <person name="Reenan R."/>
            <person name="Reily A."/>
            <person name="Remington K.A."/>
            <person name="Rieger T.T."/>
            <person name="Ritchie M.G."/>
            <person name="Robin C."/>
            <person name="Rogers Y.H."/>
            <person name="Rohde C."/>
            <person name="Rozas J."/>
            <person name="Rubenfield M.J."/>
            <person name="Ruiz A."/>
            <person name="Russo S."/>
            <person name="Salzberg S.L."/>
            <person name="Sanchez-Gracia A."/>
            <person name="Saranga D.J."/>
            <person name="Sato H."/>
            <person name="Schaeffer S.W."/>
            <person name="Schatz M.C."/>
            <person name="Schlenke T."/>
            <person name="Schwartz R."/>
            <person name="Segarra C."/>
            <person name="Singh R.S."/>
            <person name="Sirot L."/>
            <person name="Sirota M."/>
            <person name="Sisneros N.B."/>
            <person name="Smith C.D."/>
            <person name="Smith T.F."/>
            <person name="Spieth J."/>
            <person name="Stage D.E."/>
            <person name="Stark A."/>
            <person name="Stephan W."/>
            <person name="Strausberg R.L."/>
            <person name="Strempel S."/>
            <person name="Sturgill D."/>
            <person name="Sutton G."/>
            <person name="Sutton G.G."/>
            <person name="Tao W."/>
            <person name="Teichmann S."/>
            <person name="Tobari Y.N."/>
            <person name="Tomimura Y."/>
            <person name="Tsolas J.M."/>
            <person name="Valente V.L."/>
            <person name="Venter E."/>
            <person name="Venter J.C."/>
            <person name="Vicario S."/>
            <person name="Vieira F.G."/>
            <person name="Vilella A.J."/>
            <person name="Villasante A."/>
            <person name="Walenz B."/>
            <person name="Wang J."/>
            <person name="Wasserman M."/>
            <person name="Watts T."/>
            <person name="Wilson D."/>
            <person name="Wilson R.K."/>
            <person name="Wing R.A."/>
            <person name="Wolfner M.F."/>
            <person name="Wong A."/>
            <person name="Wong G.K."/>
            <person name="Wu C.I."/>
            <person name="Wu G."/>
            <person name="Yamamoto D."/>
            <person name="Yang H.P."/>
            <person name="Yang S.P."/>
            <person name="Yorke J.A."/>
            <person name="Yoshida K."/>
            <person name="Zdobnov E."/>
            <person name="Zhang P."/>
            <person name="Zhang Y."/>
            <person name="Zimin A.V."/>
            <person name="Baldwin J."/>
            <person name="Abdouelleil A."/>
            <person name="Abdulkadir J."/>
            <person name="Abebe A."/>
            <person name="Abera B."/>
            <person name="Abreu J."/>
            <person name="Acer S.C."/>
            <person name="Aftuck L."/>
            <person name="Alexander A."/>
            <person name="An P."/>
            <person name="Anderson E."/>
            <person name="Anderson S."/>
            <person name="Arachi H."/>
            <person name="Azer M."/>
            <person name="Bachantsang P."/>
            <person name="Barry A."/>
            <person name="Bayul T."/>
            <person name="Berlin A."/>
            <person name="Bessette D."/>
            <person name="Bloom T."/>
            <person name="Blye J."/>
            <person name="Boguslavskiy L."/>
            <person name="Bonnet C."/>
            <person name="Boukhgalter B."/>
            <person name="Bourzgui I."/>
            <person name="Brown A."/>
            <person name="Cahill P."/>
            <person name="Channer S."/>
            <person name="Cheshatsang Y."/>
            <person name="Chuda L."/>
            <person name="Citroen M."/>
            <person name="Collymore A."/>
            <person name="Cooke P."/>
            <person name="Costello M."/>
            <person name="D'Aco K."/>
            <person name="Daza R."/>
            <person name="De Haan G."/>
            <person name="DeGray S."/>
            <person name="DeMaso C."/>
            <person name="Dhargay N."/>
            <person name="Dooley K."/>
            <person name="Dooley E."/>
            <person name="Doricent M."/>
            <person name="Dorje P."/>
            <person name="Dorjee K."/>
            <person name="Dupes A."/>
            <person name="Elong R."/>
            <person name="Falk J."/>
            <person name="Farina A."/>
            <person name="Faro S."/>
            <person name="Ferguson D."/>
            <person name="Fisher S."/>
            <person name="Foley C.D."/>
            <person name="Franke A."/>
            <person name="Friedrich D."/>
            <person name="Gadbois L."/>
            <person name="Gearin G."/>
            <person name="Gearin C.R."/>
            <person name="Giannoukos G."/>
            <person name="Goode T."/>
            <person name="Graham J."/>
            <person name="Grandbois E."/>
            <person name="Grewal S."/>
            <person name="Gyaltsen K."/>
            <person name="Hafez N."/>
            <person name="Hagos B."/>
            <person name="Hall J."/>
            <person name="Henson C."/>
            <person name="Hollinger A."/>
            <person name="Honan T."/>
            <person name="Huard M.D."/>
            <person name="Hughes L."/>
            <person name="Hurhula B."/>
            <person name="Husby M.E."/>
            <person name="Kamat A."/>
            <person name="Kanga B."/>
            <person name="Kashin S."/>
            <person name="Khazanovich D."/>
            <person name="Kisner P."/>
            <person name="Lance K."/>
            <person name="Lara M."/>
            <person name="Lee W."/>
            <person name="Lennon N."/>
            <person name="Letendre F."/>
            <person name="LeVine R."/>
            <person name="Lipovsky A."/>
            <person name="Liu X."/>
            <person name="Liu J."/>
            <person name="Liu S."/>
            <person name="Lokyitsang T."/>
            <person name="Lokyitsang Y."/>
            <person name="Lubonja R."/>
            <person name="Lui A."/>
            <person name="MacDonald P."/>
            <person name="Magnisalis V."/>
            <person name="Maru K."/>
            <person name="Matthews C."/>
            <person name="McCusker W."/>
            <person name="McDonough S."/>
            <person name="Mehta T."/>
            <person name="Meldrim J."/>
            <person name="Meneus L."/>
            <person name="Mihai O."/>
            <person name="Mihalev A."/>
            <person name="Mihova T."/>
            <person name="Mittelman R."/>
            <person name="Mlenga V."/>
            <person name="Montmayeur A."/>
            <person name="Mulrain L."/>
            <person name="Navidi A."/>
            <person name="Naylor J."/>
            <person name="Negash T."/>
            <person name="Nguyen T."/>
            <person name="Nguyen N."/>
            <person name="Nicol R."/>
            <person name="Norbu C."/>
            <person name="Norbu N."/>
            <person name="Novod N."/>
            <person name="O'Neill B."/>
            <person name="Osman S."/>
            <person name="Markiewicz E."/>
            <person name="Oyono O.L."/>
            <person name="Patti C."/>
            <person name="Phunkhang P."/>
            <person name="Pierre F."/>
            <person name="Priest M."/>
            <person name="Raghuraman S."/>
            <person name="Rege F."/>
            <person name="Reyes R."/>
            <person name="Rise C."/>
            <person name="Rogov P."/>
            <person name="Ross K."/>
            <person name="Ryan E."/>
            <person name="Settipalli S."/>
            <person name="Shea T."/>
            <person name="Sherpa N."/>
            <person name="Shi L."/>
            <person name="Shih D."/>
            <person name="Sparrow T."/>
            <person name="Spaulding J."/>
            <person name="Stalker J."/>
            <person name="Stange-Thomann N."/>
            <person name="Stavropoulos S."/>
            <person name="Stone C."/>
            <person name="Strader C."/>
            <person name="Tesfaye S."/>
            <person name="Thomson T."/>
            <person name="Thoulutsang Y."/>
            <person name="Thoulutsang D."/>
            <person name="Topham K."/>
            <person name="Topping I."/>
            <person name="Tsamla T."/>
            <person name="Vassiliev H."/>
            <person name="Vo A."/>
            <person name="Wangchuk T."/>
            <person name="Wangdi T."/>
            <person name="Weiand M."/>
            <person name="Wilkinson J."/>
            <person name="Wilson A."/>
            <person name="Yadav S."/>
            <person name="Young G."/>
            <person name="Yu Q."/>
            <person name="Zembek L."/>
            <person name="Zhong D."/>
            <person name="Zimmer A."/>
            <person name="Zwirko Z."/>
            <person name="Jaffe D.B."/>
            <person name="Alvarez P."/>
            <person name="Brockman W."/>
            <person name="Butler J."/>
            <person name="Chin C."/>
            <person name="Gnerre S."/>
            <person name="Grabherr M."/>
            <person name="Kleber M."/>
            <person name="Mauceli E."/>
            <person name="MacCallum I."/>
        </authorList>
    </citation>
    <scope>NUCLEOTIDE SEQUENCE [LARGE SCALE GENOMIC DNA]</scope>
    <source>
        <strain evidence="2 3">TSC#14021-0224.01</strain>
    </source>
</reference>
<dbReference type="EMBL" id="CH954180">
    <property type="protein sequence ID" value="EDV45962.1"/>
    <property type="molecule type" value="Genomic_DNA"/>
</dbReference>
<evidence type="ECO:0000313" key="3">
    <source>
        <dbReference type="Proteomes" id="UP000008711"/>
    </source>
</evidence>
<evidence type="ECO:0000313" key="2">
    <source>
        <dbReference type="EMBL" id="EDV45962.1"/>
    </source>
</evidence>
<dbReference type="Gene3D" id="1.10.287.450">
    <property type="entry name" value="Helix hairpin bin"/>
    <property type="match status" value="1"/>
</dbReference>
<dbReference type="eggNOG" id="ENOG502SBND">
    <property type="taxonomic scope" value="Eukaryota"/>
</dbReference>
<reference evidence="2 3" key="2">
    <citation type="journal article" date="2008" name="Bioinformatics">
        <title>Assembly reconciliation.</title>
        <authorList>
            <person name="Zimin A.V."/>
            <person name="Smith D.R."/>
            <person name="Sutton G."/>
            <person name="Yorke J.A."/>
        </authorList>
    </citation>
    <scope>NUCLEOTIDE SEQUENCE [LARGE SCALE GENOMIC DNA]</scope>
    <source>
        <strain evidence="2 3">TSC#14021-0224.01</strain>
    </source>
</reference>
<accession>B3NSZ3</accession>
<dbReference type="HOGENOM" id="CLU_055023_0_0_1"/>
<dbReference type="AlphaFoldDB" id="B3NSZ3"/>
<dbReference type="OrthoDB" id="2155935at2759"/>
<organism evidence="2 3">
    <name type="scientific">Drosophila erecta</name>
    <name type="common">Fruit fly</name>
    <dbReference type="NCBI Taxonomy" id="7220"/>
    <lineage>
        <taxon>Eukaryota</taxon>
        <taxon>Metazoa</taxon>
        <taxon>Ecdysozoa</taxon>
        <taxon>Arthropoda</taxon>
        <taxon>Hexapoda</taxon>
        <taxon>Insecta</taxon>
        <taxon>Pterygota</taxon>
        <taxon>Neoptera</taxon>
        <taxon>Endopterygota</taxon>
        <taxon>Diptera</taxon>
        <taxon>Brachycera</taxon>
        <taxon>Muscomorpha</taxon>
        <taxon>Ephydroidea</taxon>
        <taxon>Drosophilidae</taxon>
        <taxon>Drosophila</taxon>
        <taxon>Sophophora</taxon>
    </lineage>
</organism>
<protein>
    <submittedName>
        <fullName evidence="2">Uncharacterized protein</fullName>
    </submittedName>
</protein>
<name>B3NSZ3_DROER</name>
<sequence>MLLKSVTVSGVDHVFACSEGEHDETLTIHVLQPGQNLSYSETLQKYDYQQRLKTLNARVKFPEASVRLILVNEDPLIAEEQPEHPFMIWKMKYFMGSSVASLKWEWHMIPTDGVHFYNQICMHSMSTASGLRDQVSLLLGILKAKDKELKQYRIEGCQLRRATAVTQPFDLKSFMIEHKKVLDCAAAFEKAHGIFADDEPTGSLSVLSPSGQNAKPKTLSSGYSASSETSSPRVTPRIRKRKALKISTNHMVRKVMQRRSNPQIEYRSSQSSQETLVDDYFTEIVPIVKKRAVDNDEEPSTSSGLLRGGSANVTEVNATIGNGLTNSDLAFLEEYASSFPAEGANYEEETMEAESIQELYDYTIIQAPIQKPEIHEYPVASEEESTVRNRSELDEIRTLLIHSTDLIQKLIHKNSDESDRNN</sequence>